<dbReference type="eggNOG" id="COG0745">
    <property type="taxonomic scope" value="Bacteria"/>
</dbReference>
<gene>
    <name evidence="5" type="ORF">P278_00120</name>
</gene>
<dbReference type="SUPFAM" id="SSF46894">
    <property type="entry name" value="C-terminal effector domain of the bipartite response regulators"/>
    <property type="match status" value="1"/>
</dbReference>
<sequence length="291" mass="33190">MFFTMPMKIKNQVTTWLVVVLLLVSCSNNKHEIAPEKVKVALRAVGHHLLLAQNDSTSLVLPIEQISTSKYQLSFEKEITIVPDSLTSIISYYFNKASLPAQYIVEVIPCSDEEIAYSYQVQETKDMDIIPCKGRNLPGACYLITVEFLVSNTSPNQWIWVFFIFLGGILTSMIFYSFKKKNYPAKSIEDHAIMNIGHFSFYPKQHKLVKQSDEISLSKKECELLLILVTNANNIITREELTKKIWEDNGVIVGRSLDTYISKLRKKLKDDTSIKIVNVHGVGYKLETSVR</sequence>
<comment type="caution">
    <text evidence="5">The sequence shown here is derived from an EMBL/GenBank/DDBJ whole genome shotgun (WGS) entry which is preliminary data.</text>
</comment>
<protein>
    <submittedName>
        <fullName evidence="5">Two-component system response regulator</fullName>
    </submittedName>
</protein>
<dbReference type="InterPro" id="IPR036388">
    <property type="entry name" value="WH-like_DNA-bd_sf"/>
</dbReference>
<dbReference type="GO" id="GO:0003677">
    <property type="term" value="F:DNA binding"/>
    <property type="evidence" value="ECO:0007669"/>
    <property type="project" value="UniProtKB-UniRule"/>
</dbReference>
<feature type="DNA-binding region" description="OmpR/PhoB-type" evidence="2">
    <location>
        <begin position="191"/>
        <end position="288"/>
    </location>
</feature>
<evidence type="ECO:0000256" key="1">
    <source>
        <dbReference type="ARBA" id="ARBA00023125"/>
    </source>
</evidence>
<evidence type="ECO:0000256" key="3">
    <source>
        <dbReference type="SAM" id="Phobius"/>
    </source>
</evidence>
<evidence type="ECO:0000259" key="4">
    <source>
        <dbReference type="PROSITE" id="PS51755"/>
    </source>
</evidence>
<evidence type="ECO:0000313" key="5">
    <source>
        <dbReference type="EMBL" id="ETN96586.1"/>
    </source>
</evidence>
<dbReference type="Gene3D" id="1.10.10.10">
    <property type="entry name" value="Winged helix-like DNA-binding domain superfamily/Winged helix DNA-binding domain"/>
    <property type="match status" value="1"/>
</dbReference>
<dbReference type="InterPro" id="IPR016032">
    <property type="entry name" value="Sig_transdc_resp-reg_C-effctor"/>
</dbReference>
<accession>W2USX6</accession>
<keyword evidence="3" id="KW-0472">Membrane</keyword>
<reference evidence="5 6" key="2">
    <citation type="journal article" date="2016" name="Genome Announc.">
        <title>Draft Genome Sequence of Zhouia amylolytica AD3, Isolated from Tidal Flat Sediment.</title>
        <authorList>
            <person name="Jia B."/>
            <person name="Jin H.M."/>
            <person name="Lee H.J."/>
            <person name="Jeon C.O."/>
        </authorList>
    </citation>
    <scope>NUCLEOTIDE SEQUENCE [LARGE SCALE GENOMIC DNA]</scope>
    <source>
        <strain evidence="5 6">AD3</strain>
    </source>
</reference>
<proteinExistence type="predicted"/>
<dbReference type="CDD" id="cd00383">
    <property type="entry name" value="trans_reg_C"/>
    <property type="match status" value="1"/>
</dbReference>
<dbReference type="PATRIC" id="fig|1286632.3.peg.13"/>
<keyword evidence="3" id="KW-1133">Transmembrane helix</keyword>
<reference evidence="6" key="1">
    <citation type="submission" date="2013-11" db="EMBL/GenBank/DDBJ databases">
        <title>Draft genome sequence from a member of Zhouia, isolated tidal flat.</title>
        <authorList>
            <person name="Jin H."/>
            <person name="Jeon C.O."/>
        </authorList>
    </citation>
    <scope>NUCLEOTIDE SEQUENCE [LARGE SCALE GENOMIC DNA]</scope>
    <source>
        <strain evidence="6">AD3</strain>
    </source>
</reference>
<name>W2USX6_9FLAO</name>
<evidence type="ECO:0000256" key="2">
    <source>
        <dbReference type="PROSITE-ProRule" id="PRU01091"/>
    </source>
</evidence>
<feature type="domain" description="OmpR/PhoB-type" evidence="4">
    <location>
        <begin position="191"/>
        <end position="288"/>
    </location>
</feature>
<keyword evidence="1 2" id="KW-0238">DNA-binding</keyword>
<dbReference type="GO" id="GO:0000160">
    <property type="term" value="P:phosphorelay signal transduction system"/>
    <property type="evidence" value="ECO:0007669"/>
    <property type="project" value="InterPro"/>
</dbReference>
<dbReference type="InterPro" id="IPR001867">
    <property type="entry name" value="OmpR/PhoB-type_DNA-bd"/>
</dbReference>
<organism evidence="5 6">
    <name type="scientific">Zhouia amylolytica AD3</name>
    <dbReference type="NCBI Taxonomy" id="1286632"/>
    <lineage>
        <taxon>Bacteria</taxon>
        <taxon>Pseudomonadati</taxon>
        <taxon>Bacteroidota</taxon>
        <taxon>Flavobacteriia</taxon>
        <taxon>Flavobacteriales</taxon>
        <taxon>Flavobacteriaceae</taxon>
        <taxon>Zhouia</taxon>
    </lineage>
</organism>
<dbReference type="STRING" id="376730.SAMN04487906_3364"/>
<dbReference type="Pfam" id="PF00486">
    <property type="entry name" value="Trans_reg_C"/>
    <property type="match status" value="1"/>
</dbReference>
<dbReference type="SMART" id="SM00862">
    <property type="entry name" value="Trans_reg_C"/>
    <property type="match status" value="1"/>
</dbReference>
<keyword evidence="6" id="KW-1185">Reference proteome</keyword>
<dbReference type="EMBL" id="AYXY01000001">
    <property type="protein sequence ID" value="ETN96586.1"/>
    <property type="molecule type" value="Genomic_DNA"/>
</dbReference>
<dbReference type="Proteomes" id="UP000018850">
    <property type="component" value="Unassembled WGS sequence"/>
</dbReference>
<dbReference type="AlphaFoldDB" id="W2USX6"/>
<evidence type="ECO:0000313" key="6">
    <source>
        <dbReference type="Proteomes" id="UP000018850"/>
    </source>
</evidence>
<keyword evidence="3" id="KW-0812">Transmembrane</keyword>
<dbReference type="GO" id="GO:0006355">
    <property type="term" value="P:regulation of DNA-templated transcription"/>
    <property type="evidence" value="ECO:0007669"/>
    <property type="project" value="InterPro"/>
</dbReference>
<dbReference type="PROSITE" id="PS51755">
    <property type="entry name" value="OMPR_PHOB"/>
    <property type="match status" value="1"/>
</dbReference>
<feature type="transmembrane region" description="Helical" evidence="3">
    <location>
        <begin position="158"/>
        <end position="178"/>
    </location>
</feature>